<dbReference type="InterPro" id="IPR018392">
    <property type="entry name" value="LysM"/>
</dbReference>
<feature type="region of interest" description="Disordered" evidence="1">
    <location>
        <begin position="1"/>
        <end position="50"/>
    </location>
</feature>
<organism evidence="3 4">
    <name type="scientific">Flexivirga caeni</name>
    <dbReference type="NCBI Taxonomy" id="2294115"/>
    <lineage>
        <taxon>Bacteria</taxon>
        <taxon>Bacillati</taxon>
        <taxon>Actinomycetota</taxon>
        <taxon>Actinomycetes</taxon>
        <taxon>Micrococcales</taxon>
        <taxon>Dermacoccaceae</taxon>
        <taxon>Flexivirga</taxon>
    </lineage>
</organism>
<dbReference type="CDD" id="cd00118">
    <property type="entry name" value="LysM"/>
    <property type="match status" value="1"/>
</dbReference>
<dbReference type="PROSITE" id="PS51782">
    <property type="entry name" value="LYSM"/>
    <property type="match status" value="1"/>
</dbReference>
<evidence type="ECO:0000256" key="1">
    <source>
        <dbReference type="SAM" id="MobiDB-lite"/>
    </source>
</evidence>
<dbReference type="AlphaFoldDB" id="A0A3M9MHV3"/>
<dbReference type="InterPro" id="IPR036779">
    <property type="entry name" value="LysM_dom_sf"/>
</dbReference>
<evidence type="ECO:0000313" key="3">
    <source>
        <dbReference type="EMBL" id="RNI24423.1"/>
    </source>
</evidence>
<dbReference type="Proteomes" id="UP000271678">
    <property type="component" value="Unassembled WGS sequence"/>
</dbReference>
<protein>
    <submittedName>
        <fullName evidence="3">LysM peptidoglycan-binding domain-containing protein</fullName>
    </submittedName>
</protein>
<name>A0A3M9MHV3_9MICO</name>
<feature type="region of interest" description="Disordered" evidence="1">
    <location>
        <begin position="108"/>
        <end position="139"/>
    </location>
</feature>
<proteinExistence type="predicted"/>
<dbReference type="Gene3D" id="3.10.350.10">
    <property type="entry name" value="LysM domain"/>
    <property type="match status" value="1"/>
</dbReference>
<evidence type="ECO:0000313" key="4">
    <source>
        <dbReference type="Proteomes" id="UP000271678"/>
    </source>
</evidence>
<dbReference type="PANTHER" id="PTHR37423">
    <property type="entry name" value="SOLUBLE LYTIC MUREIN TRANSGLYCOSYLASE-RELATED"/>
    <property type="match status" value="1"/>
</dbReference>
<evidence type="ECO:0000259" key="2">
    <source>
        <dbReference type="PROSITE" id="PS51782"/>
    </source>
</evidence>
<dbReference type="EMBL" id="RJJQ01000003">
    <property type="protein sequence ID" value="RNI24423.1"/>
    <property type="molecule type" value="Genomic_DNA"/>
</dbReference>
<dbReference type="Gene3D" id="1.10.530.10">
    <property type="match status" value="1"/>
</dbReference>
<dbReference type="SUPFAM" id="SSF54106">
    <property type="entry name" value="LysM domain"/>
    <property type="match status" value="1"/>
</dbReference>
<dbReference type="Pfam" id="PF01464">
    <property type="entry name" value="SLT"/>
    <property type="match status" value="1"/>
</dbReference>
<feature type="compositionally biased region" description="Basic residues" evidence="1">
    <location>
        <begin position="24"/>
        <end position="35"/>
    </location>
</feature>
<dbReference type="InterPro" id="IPR008258">
    <property type="entry name" value="Transglycosylase_SLT_dom_1"/>
</dbReference>
<dbReference type="SMART" id="SM00257">
    <property type="entry name" value="LysM"/>
    <property type="match status" value="1"/>
</dbReference>
<feature type="compositionally biased region" description="Basic residues" evidence="1">
    <location>
        <begin position="117"/>
        <end position="127"/>
    </location>
</feature>
<dbReference type="RefSeq" id="WP_123270461.1">
    <property type="nucleotide sequence ID" value="NZ_RJJQ01000003.1"/>
</dbReference>
<keyword evidence="4" id="KW-1185">Reference proteome</keyword>
<dbReference type="SUPFAM" id="SSF53955">
    <property type="entry name" value="Lysozyme-like"/>
    <property type="match status" value="1"/>
</dbReference>
<sequence length="285" mass="30557">MAPITTGAQPAAHAIHAKADQHAAAKKTAKRHAAPRKSTAPKLHARRSTTVAKRVVRTAAPYRVRAGDTLSAIAARHGISLAALLKANYFSDPNVVLSGSVVRLPQAARQQPVSKPAPHRAAPKRAKTAIPKTPVHRPHDSATVAATRAALARESVPSRTQTKALIETTARRYGVNPRLALGIGWQESGWSQRAVSPVNAIGTMQVMPQSGEWASGLVGRHLDLLDAHDNVTAGIAILRFLTSNAHDLDQAIGGYYQGLGAMQKHGPYADTRQYIRNVRTLMDRL</sequence>
<feature type="domain" description="LysM" evidence="2">
    <location>
        <begin position="60"/>
        <end position="104"/>
    </location>
</feature>
<gene>
    <name evidence="3" type="ORF">EFY87_05575</name>
</gene>
<dbReference type="CDD" id="cd00254">
    <property type="entry name" value="LT-like"/>
    <property type="match status" value="1"/>
</dbReference>
<dbReference type="InterPro" id="IPR023346">
    <property type="entry name" value="Lysozyme-like_dom_sf"/>
</dbReference>
<dbReference type="OrthoDB" id="5244690at2"/>
<dbReference type="PANTHER" id="PTHR37423:SF2">
    <property type="entry name" value="MEMBRANE-BOUND LYTIC MUREIN TRANSGLYCOSYLASE C"/>
    <property type="match status" value="1"/>
</dbReference>
<comment type="caution">
    <text evidence="3">The sequence shown here is derived from an EMBL/GenBank/DDBJ whole genome shotgun (WGS) entry which is preliminary data.</text>
</comment>
<accession>A0A3M9MHV3</accession>
<dbReference type="Pfam" id="PF01476">
    <property type="entry name" value="LysM"/>
    <property type="match status" value="1"/>
</dbReference>
<reference evidence="3 4" key="1">
    <citation type="submission" date="2018-11" db="EMBL/GenBank/DDBJ databases">
        <title>Draft genome of Simplicispira Flexivirga sp. BO-16.</title>
        <authorList>
            <person name="Im W.T."/>
        </authorList>
    </citation>
    <scope>NUCLEOTIDE SEQUENCE [LARGE SCALE GENOMIC DNA]</scope>
    <source>
        <strain evidence="3 4">BO-16</strain>
    </source>
</reference>